<accession>A0A844H0X1</accession>
<dbReference type="Pfam" id="PF13426">
    <property type="entry name" value="PAS_9"/>
    <property type="match status" value="1"/>
</dbReference>
<dbReference type="PANTHER" id="PTHR46663:SF2">
    <property type="entry name" value="GGDEF DOMAIN-CONTAINING PROTEIN"/>
    <property type="match status" value="1"/>
</dbReference>
<feature type="domain" description="FHA" evidence="1">
    <location>
        <begin position="66"/>
        <end position="126"/>
    </location>
</feature>
<dbReference type="SUPFAM" id="SSF55073">
    <property type="entry name" value="Nucleotide cyclase"/>
    <property type="match status" value="1"/>
</dbReference>
<dbReference type="SUPFAM" id="SSF55785">
    <property type="entry name" value="PYP-like sensor domain (PAS domain)"/>
    <property type="match status" value="1"/>
</dbReference>
<dbReference type="CDD" id="cd01949">
    <property type="entry name" value="GGDEF"/>
    <property type="match status" value="1"/>
</dbReference>
<dbReference type="Gene3D" id="3.30.450.20">
    <property type="entry name" value="PAS domain"/>
    <property type="match status" value="1"/>
</dbReference>
<dbReference type="FunFam" id="3.30.70.270:FF:000001">
    <property type="entry name" value="Diguanylate cyclase domain protein"/>
    <property type="match status" value="1"/>
</dbReference>
<dbReference type="NCBIfam" id="TIGR00229">
    <property type="entry name" value="sensory_box"/>
    <property type="match status" value="1"/>
</dbReference>
<dbReference type="InterPro" id="IPR000014">
    <property type="entry name" value="PAS"/>
</dbReference>
<dbReference type="Gene3D" id="3.30.70.270">
    <property type="match status" value="1"/>
</dbReference>
<dbReference type="Pfam" id="PF00990">
    <property type="entry name" value="GGDEF"/>
    <property type="match status" value="1"/>
</dbReference>
<dbReference type="InterPro" id="IPR008984">
    <property type="entry name" value="SMAD_FHA_dom_sf"/>
</dbReference>
<proteinExistence type="predicted"/>
<dbReference type="InterPro" id="IPR043128">
    <property type="entry name" value="Rev_trsase/Diguanyl_cyclase"/>
</dbReference>
<evidence type="ECO:0000259" key="3">
    <source>
        <dbReference type="PROSITE" id="PS50887"/>
    </source>
</evidence>
<dbReference type="InterPro" id="IPR052163">
    <property type="entry name" value="DGC-Regulatory_Protein"/>
</dbReference>
<dbReference type="SMART" id="SM00267">
    <property type="entry name" value="GGDEF"/>
    <property type="match status" value="1"/>
</dbReference>
<dbReference type="Pfam" id="PF00498">
    <property type="entry name" value="FHA"/>
    <property type="match status" value="1"/>
</dbReference>
<name>A0A844H0X1_9CHRO</name>
<sequence length="599" mass="70090">MEKNSSSSAQNSEEWQKRETLKKEIKQKINSYIKNLDGSSHNQYLYLLIVEDSQEHHLCYLENSIYEIGRRHDADIILRDLSVSRTHATIVKEYNQEENLFFYKIIDGSLSGNISKNGLVINNKKFDSKYLEHGDLIIFGDHAKARFFVIDKNSQNQDFFNIVNFEKTNNLDEDSYAKKTLNNNNYNVKEIDSQPENISDYIAKLGSFAELSPYPIIEINLQGKITYYNPATGFLFPDLKDEKMNHPILINLLKAEHKIHGNLFVREVCYYDKIFEQYIHYLPELKVIRIYIFDFTKRKQIEAKLKDSEAKYRAVVEQISEGIFLFNAENNKIIEANESVTRILGFSLEELIGENIETFLNNKNFDFRHKLRLLKQTKASFREELRLKAKNRESVYVELSISIINYQNQLVFCSVFRDIGQRKLLEEQLKFQAYHDSLTGLYKRNYFREYAAKKINTFHRKKYYLAVAFFDIDYFKEINDSYGHDVGDMLLQNFTERIKYCLKKRDCLARWGGDEFVALFGNIKEIQDLIVIVERILQSVRRPFVFDGVTINASTSIGVAVYPLHGDSVDCLLKKADEALYETKRNGRDGYTIAGSMMN</sequence>
<dbReference type="CDD" id="cd00060">
    <property type="entry name" value="FHA"/>
    <property type="match status" value="1"/>
</dbReference>
<dbReference type="Gene3D" id="2.60.200.20">
    <property type="match status" value="1"/>
</dbReference>
<dbReference type="CDD" id="cd00130">
    <property type="entry name" value="PAS"/>
    <property type="match status" value="1"/>
</dbReference>
<evidence type="ECO:0000313" key="5">
    <source>
        <dbReference type="Proteomes" id="UP000437131"/>
    </source>
</evidence>
<feature type="domain" description="GGDEF" evidence="3">
    <location>
        <begin position="463"/>
        <end position="596"/>
    </location>
</feature>
<dbReference type="InterPro" id="IPR035965">
    <property type="entry name" value="PAS-like_dom_sf"/>
</dbReference>
<dbReference type="PANTHER" id="PTHR46663">
    <property type="entry name" value="DIGUANYLATE CYCLASE DGCT-RELATED"/>
    <property type="match status" value="1"/>
</dbReference>
<comment type="caution">
    <text evidence="4">The sequence shown here is derived from an EMBL/GenBank/DDBJ whole genome shotgun (WGS) entry which is preliminary data.</text>
</comment>
<gene>
    <name evidence="4" type="ORF">GGC33_13050</name>
</gene>
<dbReference type="Proteomes" id="UP000437131">
    <property type="component" value="Unassembled WGS sequence"/>
</dbReference>
<dbReference type="InterPro" id="IPR029787">
    <property type="entry name" value="Nucleotide_cyclase"/>
</dbReference>
<evidence type="ECO:0000313" key="4">
    <source>
        <dbReference type="EMBL" id="MTF39846.1"/>
    </source>
</evidence>
<dbReference type="RefSeq" id="WP_155084272.1">
    <property type="nucleotide sequence ID" value="NZ_WMIA01000018.1"/>
</dbReference>
<evidence type="ECO:0000259" key="2">
    <source>
        <dbReference type="PROSITE" id="PS50112"/>
    </source>
</evidence>
<dbReference type="SUPFAM" id="SSF49879">
    <property type="entry name" value="SMAD/FHA domain"/>
    <property type="match status" value="1"/>
</dbReference>
<evidence type="ECO:0000259" key="1">
    <source>
        <dbReference type="PROSITE" id="PS50006"/>
    </source>
</evidence>
<dbReference type="EMBL" id="WMIA01000018">
    <property type="protein sequence ID" value="MTF39846.1"/>
    <property type="molecule type" value="Genomic_DNA"/>
</dbReference>
<organism evidence="4 5">
    <name type="scientific">Cyanobacterium aponinum 0216</name>
    <dbReference type="NCBI Taxonomy" id="2676140"/>
    <lineage>
        <taxon>Bacteria</taxon>
        <taxon>Bacillati</taxon>
        <taxon>Cyanobacteriota</taxon>
        <taxon>Cyanophyceae</taxon>
        <taxon>Oscillatoriophycideae</taxon>
        <taxon>Chroococcales</taxon>
        <taxon>Geminocystaceae</taxon>
        <taxon>Cyanobacterium</taxon>
    </lineage>
</organism>
<dbReference type="PROSITE" id="PS50112">
    <property type="entry name" value="PAS"/>
    <property type="match status" value="1"/>
</dbReference>
<dbReference type="InterPro" id="IPR000160">
    <property type="entry name" value="GGDEF_dom"/>
</dbReference>
<dbReference type="SMART" id="SM00240">
    <property type="entry name" value="FHA"/>
    <property type="match status" value="1"/>
</dbReference>
<dbReference type="PROSITE" id="PS50006">
    <property type="entry name" value="FHA_DOMAIN"/>
    <property type="match status" value="1"/>
</dbReference>
<reference evidence="4 5" key="1">
    <citation type="submission" date="2019-11" db="EMBL/GenBank/DDBJ databases">
        <title>Isolation of a new High Light Tolerant Cyanobacteria.</title>
        <authorList>
            <person name="Dobson Z."/>
            <person name="Vaughn N."/>
            <person name="Vaughn M."/>
            <person name="Fromme P."/>
            <person name="Mazor Y."/>
        </authorList>
    </citation>
    <scope>NUCLEOTIDE SEQUENCE [LARGE SCALE GENOMIC DNA]</scope>
    <source>
        <strain evidence="4 5">0216</strain>
    </source>
</reference>
<dbReference type="SMART" id="SM00091">
    <property type="entry name" value="PAS"/>
    <property type="match status" value="2"/>
</dbReference>
<dbReference type="PROSITE" id="PS50887">
    <property type="entry name" value="GGDEF"/>
    <property type="match status" value="1"/>
</dbReference>
<feature type="domain" description="PAS" evidence="2">
    <location>
        <begin position="308"/>
        <end position="355"/>
    </location>
</feature>
<dbReference type="NCBIfam" id="TIGR00254">
    <property type="entry name" value="GGDEF"/>
    <property type="match status" value="1"/>
</dbReference>
<dbReference type="InterPro" id="IPR000253">
    <property type="entry name" value="FHA_dom"/>
</dbReference>
<dbReference type="AlphaFoldDB" id="A0A844H0X1"/>
<protein>
    <submittedName>
        <fullName evidence="4">Diguanylate cyclase</fullName>
    </submittedName>
</protein>